<dbReference type="InterPro" id="IPR000182">
    <property type="entry name" value="GNAT_dom"/>
</dbReference>
<feature type="domain" description="N-acetyltransferase" evidence="5">
    <location>
        <begin position="49"/>
        <end position="204"/>
    </location>
</feature>
<dbReference type="AlphaFoldDB" id="A0A427XIL8"/>
<name>A0A427XIL8_9TREE</name>
<dbReference type="InterPro" id="IPR051531">
    <property type="entry name" value="N-acetyltransferase"/>
</dbReference>
<dbReference type="PANTHER" id="PTHR43792">
    <property type="entry name" value="GNAT FAMILY, PUTATIVE (AFU_ORTHOLOGUE AFUA_3G00765)-RELATED-RELATED"/>
    <property type="match status" value="1"/>
</dbReference>
<sequence>MAQSGRFRVRIHAAQAPPTSLQALKSRPTPKQHTQMEAQQPPPLADGVITLRPLVHSDVQRIYERNADPITLDQMLYTIPYTMPMAEEYVSDAMSPTSPAILWGITSDADGGLLVGSVDWRPVPGSGGREGGLGYAMHPDSRGKGHLSRAVSLVLALLDANGVHHIRWDARVYNWGSLRLAWRFGFPPPLPVPYVHVQRGKMIDGWVSTRQRGAKTRWSGMSIALQVPPERGLWASR</sequence>
<dbReference type="Pfam" id="PF13302">
    <property type="entry name" value="Acetyltransf_3"/>
    <property type="match status" value="1"/>
</dbReference>
<evidence type="ECO:0000256" key="1">
    <source>
        <dbReference type="ARBA" id="ARBA00022679"/>
    </source>
</evidence>
<dbReference type="InterPro" id="IPR016181">
    <property type="entry name" value="Acyl_CoA_acyltransferase"/>
</dbReference>
<dbReference type="EMBL" id="RSCE01000011">
    <property type="protein sequence ID" value="RSH78731.1"/>
    <property type="molecule type" value="Genomic_DNA"/>
</dbReference>
<dbReference type="SUPFAM" id="SSF55729">
    <property type="entry name" value="Acyl-CoA N-acyltransferases (Nat)"/>
    <property type="match status" value="1"/>
</dbReference>
<proteinExistence type="inferred from homology"/>
<gene>
    <name evidence="6" type="ORF">EHS24_001630</name>
</gene>
<dbReference type="CDD" id="cd04301">
    <property type="entry name" value="NAT_SF"/>
    <property type="match status" value="1"/>
</dbReference>
<dbReference type="Proteomes" id="UP000279236">
    <property type="component" value="Unassembled WGS sequence"/>
</dbReference>
<dbReference type="Gene3D" id="3.40.630.30">
    <property type="match status" value="1"/>
</dbReference>
<evidence type="ECO:0000313" key="6">
    <source>
        <dbReference type="EMBL" id="RSH78731.1"/>
    </source>
</evidence>
<feature type="compositionally biased region" description="Polar residues" evidence="4">
    <location>
        <begin position="18"/>
        <end position="38"/>
    </location>
</feature>
<dbReference type="OrthoDB" id="630895at2759"/>
<reference evidence="6 7" key="1">
    <citation type="submission" date="2018-11" db="EMBL/GenBank/DDBJ databases">
        <title>Genome sequence of Apiotrichum porosum DSM 27194.</title>
        <authorList>
            <person name="Aliyu H."/>
            <person name="Gorte O."/>
            <person name="Ochsenreither K."/>
        </authorList>
    </citation>
    <scope>NUCLEOTIDE SEQUENCE [LARGE SCALE GENOMIC DNA]</scope>
    <source>
        <strain evidence="6 7">DSM 27194</strain>
    </source>
</reference>
<comment type="similarity">
    <text evidence="3">Belongs to the acetyltransferase family. RimJ subfamily.</text>
</comment>
<dbReference type="GO" id="GO:0016747">
    <property type="term" value="F:acyltransferase activity, transferring groups other than amino-acyl groups"/>
    <property type="evidence" value="ECO:0007669"/>
    <property type="project" value="InterPro"/>
</dbReference>
<keyword evidence="1" id="KW-0808">Transferase</keyword>
<evidence type="ECO:0000256" key="3">
    <source>
        <dbReference type="ARBA" id="ARBA00038502"/>
    </source>
</evidence>
<dbReference type="GeneID" id="39586173"/>
<dbReference type="RefSeq" id="XP_028473878.1">
    <property type="nucleotide sequence ID" value="XM_028617415.1"/>
</dbReference>
<dbReference type="PANTHER" id="PTHR43792:SF8">
    <property type="entry name" value="[RIBOSOMAL PROTEIN US5]-ALANINE N-ACETYLTRANSFERASE"/>
    <property type="match status" value="1"/>
</dbReference>
<comment type="caution">
    <text evidence="6">The sequence shown here is derived from an EMBL/GenBank/DDBJ whole genome shotgun (WGS) entry which is preliminary data.</text>
</comment>
<keyword evidence="7" id="KW-1185">Reference proteome</keyword>
<evidence type="ECO:0000256" key="2">
    <source>
        <dbReference type="ARBA" id="ARBA00023315"/>
    </source>
</evidence>
<accession>A0A427XIL8</accession>
<organism evidence="6 7">
    <name type="scientific">Apiotrichum porosum</name>
    <dbReference type="NCBI Taxonomy" id="105984"/>
    <lineage>
        <taxon>Eukaryota</taxon>
        <taxon>Fungi</taxon>
        <taxon>Dikarya</taxon>
        <taxon>Basidiomycota</taxon>
        <taxon>Agaricomycotina</taxon>
        <taxon>Tremellomycetes</taxon>
        <taxon>Trichosporonales</taxon>
        <taxon>Trichosporonaceae</taxon>
        <taxon>Apiotrichum</taxon>
    </lineage>
</organism>
<feature type="region of interest" description="Disordered" evidence="4">
    <location>
        <begin position="18"/>
        <end position="45"/>
    </location>
</feature>
<evidence type="ECO:0000256" key="4">
    <source>
        <dbReference type="SAM" id="MobiDB-lite"/>
    </source>
</evidence>
<protein>
    <recommendedName>
        <fullName evidence="5">N-acetyltransferase domain-containing protein</fullName>
    </recommendedName>
</protein>
<evidence type="ECO:0000259" key="5">
    <source>
        <dbReference type="PROSITE" id="PS51186"/>
    </source>
</evidence>
<dbReference type="PROSITE" id="PS51186">
    <property type="entry name" value="GNAT"/>
    <property type="match status" value="1"/>
</dbReference>
<keyword evidence="2" id="KW-0012">Acyltransferase</keyword>
<evidence type="ECO:0000313" key="7">
    <source>
        <dbReference type="Proteomes" id="UP000279236"/>
    </source>
</evidence>